<evidence type="ECO:0000313" key="3">
    <source>
        <dbReference type="EMBL" id="KAF7508902.1"/>
    </source>
</evidence>
<reference evidence="3" key="1">
    <citation type="submission" date="2020-02" db="EMBL/GenBank/DDBJ databases">
        <authorList>
            <person name="Palmer J.M."/>
        </authorList>
    </citation>
    <scope>NUCLEOTIDE SEQUENCE</scope>
    <source>
        <strain evidence="3">EPUS1.4</strain>
        <tissue evidence="3">Thallus</tissue>
    </source>
</reference>
<dbReference type="OrthoDB" id="408631at2759"/>
<gene>
    <name evidence="3" type="ORF">GJ744_008611</name>
</gene>
<feature type="region of interest" description="Disordered" evidence="2">
    <location>
        <begin position="183"/>
        <end position="264"/>
    </location>
</feature>
<sequence length="330" mass="34901">MSNPAALPTPPGSSSSSSSSPSATNAPEASDAISRLDALLEIYLDRLDRYQRLREELSQNFSAGFLSLAYANRSGNLGSGRRYGEEGYDARMKAGRRVRIQTKPGKAADLVGGAGACRKKKHVEEGADQRGPHSSGGGGGGGGGTIRYTTEQLIPSCEDDAEDETAHSPVVPYEMTAAQKAFISPPRDEKPSSSTTGPAADADTNTNTNNTRLPPPPLTPASSSLSSTQPPPPPPPPPNHTTNSSQQQPRSKSKSKSSKSKTKKAVNPLNWYGVLVPASLRAAQTSFACAIQGPIPQLVNIQLEMRDLECQIRKIRAEAGLTRLTGQDVE</sequence>
<feature type="compositionally biased region" description="Basic residues" evidence="2">
    <location>
        <begin position="251"/>
        <end position="264"/>
    </location>
</feature>
<dbReference type="AlphaFoldDB" id="A0A8H7E4C0"/>
<feature type="compositionally biased region" description="Gly residues" evidence="2">
    <location>
        <begin position="134"/>
        <end position="145"/>
    </location>
</feature>
<evidence type="ECO:0000256" key="2">
    <source>
        <dbReference type="SAM" id="MobiDB-lite"/>
    </source>
</evidence>
<dbReference type="Proteomes" id="UP000606974">
    <property type="component" value="Unassembled WGS sequence"/>
</dbReference>
<dbReference type="EMBL" id="JAACFV010000048">
    <property type="protein sequence ID" value="KAF7508902.1"/>
    <property type="molecule type" value="Genomic_DNA"/>
</dbReference>
<dbReference type="GO" id="GO:1990871">
    <property type="term" value="C:Vma12-Vma22 assembly complex"/>
    <property type="evidence" value="ECO:0007669"/>
    <property type="project" value="TreeGrafter"/>
</dbReference>
<protein>
    <recommendedName>
        <fullName evidence="1">Vacuolar ATPase assembly protein VMA22</fullName>
    </recommendedName>
</protein>
<dbReference type="PANTHER" id="PTHR31996">
    <property type="entry name" value="COILED-COIL DOMAIN-CONTAINING PROTEIN 115"/>
    <property type="match status" value="1"/>
</dbReference>
<proteinExistence type="predicted"/>
<feature type="compositionally biased region" description="Pro residues" evidence="2">
    <location>
        <begin position="229"/>
        <end position="239"/>
    </location>
</feature>
<evidence type="ECO:0000313" key="4">
    <source>
        <dbReference type="Proteomes" id="UP000606974"/>
    </source>
</evidence>
<dbReference type="Pfam" id="PF21730">
    <property type="entry name" value="Vma22_CCDC115"/>
    <property type="match status" value="2"/>
</dbReference>
<feature type="region of interest" description="Disordered" evidence="2">
    <location>
        <begin position="119"/>
        <end position="148"/>
    </location>
</feature>
<dbReference type="InterPro" id="IPR040357">
    <property type="entry name" value="Vma22/CCDC115"/>
</dbReference>
<accession>A0A8H7E4C0</accession>
<dbReference type="GO" id="GO:0051082">
    <property type="term" value="F:unfolded protein binding"/>
    <property type="evidence" value="ECO:0007669"/>
    <property type="project" value="TreeGrafter"/>
</dbReference>
<feature type="region of interest" description="Disordered" evidence="2">
    <location>
        <begin position="1"/>
        <end position="30"/>
    </location>
</feature>
<organism evidence="3 4">
    <name type="scientific">Endocarpon pusillum</name>
    <dbReference type="NCBI Taxonomy" id="364733"/>
    <lineage>
        <taxon>Eukaryota</taxon>
        <taxon>Fungi</taxon>
        <taxon>Dikarya</taxon>
        <taxon>Ascomycota</taxon>
        <taxon>Pezizomycotina</taxon>
        <taxon>Eurotiomycetes</taxon>
        <taxon>Chaetothyriomycetidae</taxon>
        <taxon>Verrucariales</taxon>
        <taxon>Verrucariaceae</taxon>
        <taxon>Endocarpon</taxon>
    </lineage>
</organism>
<feature type="compositionally biased region" description="Low complexity" evidence="2">
    <location>
        <begin position="240"/>
        <end position="250"/>
    </location>
</feature>
<dbReference type="PANTHER" id="PTHR31996:SF2">
    <property type="entry name" value="COILED-COIL DOMAIN-CONTAINING PROTEIN 115"/>
    <property type="match status" value="1"/>
</dbReference>
<name>A0A8H7E4C0_9EURO</name>
<dbReference type="GO" id="GO:0070072">
    <property type="term" value="P:vacuolar proton-transporting V-type ATPase complex assembly"/>
    <property type="evidence" value="ECO:0007669"/>
    <property type="project" value="InterPro"/>
</dbReference>
<keyword evidence="4" id="KW-1185">Reference proteome</keyword>
<evidence type="ECO:0000256" key="1">
    <source>
        <dbReference type="ARBA" id="ARBA00093634"/>
    </source>
</evidence>
<feature type="compositionally biased region" description="Basic and acidic residues" evidence="2">
    <location>
        <begin position="122"/>
        <end position="131"/>
    </location>
</feature>
<comment type="caution">
    <text evidence="3">The sequence shown here is derived from an EMBL/GenBank/DDBJ whole genome shotgun (WGS) entry which is preliminary data.</text>
</comment>